<dbReference type="PROSITE" id="PS51635">
    <property type="entry name" value="PNPLA"/>
    <property type="match status" value="1"/>
</dbReference>
<evidence type="ECO:0000256" key="3">
    <source>
        <dbReference type="PROSITE-ProRule" id="PRU01161"/>
    </source>
</evidence>
<keyword evidence="3" id="KW-0378">Hydrolase</keyword>
<protein>
    <recommendedName>
        <fullName evidence="4">PNPLA domain-containing protein</fullName>
    </recommendedName>
</protein>
<dbReference type="PANTHER" id="PTHR32176:SF92">
    <property type="entry name" value="XYLOSE ISOMERASE"/>
    <property type="match status" value="1"/>
</dbReference>
<dbReference type="EMBL" id="CAJNOQ010013792">
    <property type="protein sequence ID" value="CAF1328847.1"/>
    <property type="molecule type" value="Genomic_DNA"/>
</dbReference>
<dbReference type="Proteomes" id="UP000681722">
    <property type="component" value="Unassembled WGS sequence"/>
</dbReference>
<evidence type="ECO:0000313" key="6">
    <source>
        <dbReference type="EMBL" id="CAF4180694.1"/>
    </source>
</evidence>
<dbReference type="GO" id="GO:0047372">
    <property type="term" value="F:monoacylglycerol lipase activity"/>
    <property type="evidence" value="ECO:0007669"/>
    <property type="project" value="TreeGrafter"/>
</dbReference>
<evidence type="ECO:0000259" key="4">
    <source>
        <dbReference type="PROSITE" id="PS51635"/>
    </source>
</evidence>
<dbReference type="CDD" id="cd07199">
    <property type="entry name" value="Pat17_PNPLA8_PNPLA9_like"/>
    <property type="match status" value="1"/>
</dbReference>
<accession>A0A815FVR2</accession>
<name>A0A815FVR2_9BILA</name>
<feature type="short sequence motif" description="GXSXG" evidence="3">
    <location>
        <begin position="614"/>
        <end position="618"/>
    </location>
</feature>
<feature type="domain" description="PNPLA" evidence="4">
    <location>
        <begin position="578"/>
        <end position="761"/>
    </location>
</feature>
<dbReference type="InterPro" id="IPR002641">
    <property type="entry name" value="PNPLA_dom"/>
</dbReference>
<evidence type="ECO:0000256" key="2">
    <source>
        <dbReference type="ARBA" id="ARBA00023098"/>
    </source>
</evidence>
<dbReference type="GO" id="GO:0004620">
    <property type="term" value="F:phospholipase activity"/>
    <property type="evidence" value="ECO:0007669"/>
    <property type="project" value="TreeGrafter"/>
</dbReference>
<comment type="similarity">
    <text evidence="1">Belongs to the patatin family.</text>
</comment>
<dbReference type="InterPro" id="IPR016035">
    <property type="entry name" value="Acyl_Trfase/lysoPLipase"/>
</dbReference>
<feature type="active site" description="Nucleophile" evidence="3">
    <location>
        <position position="616"/>
    </location>
</feature>
<evidence type="ECO:0000256" key="1">
    <source>
        <dbReference type="ARBA" id="ARBA00010240"/>
    </source>
</evidence>
<dbReference type="SUPFAM" id="SSF48452">
    <property type="entry name" value="TPR-like"/>
    <property type="match status" value="1"/>
</dbReference>
<dbReference type="OrthoDB" id="10049552at2759"/>
<gene>
    <name evidence="5" type="ORF">GPM918_LOCUS29841</name>
    <name evidence="6" type="ORF">SRO942_LOCUS30435</name>
</gene>
<reference evidence="5" key="1">
    <citation type="submission" date="2021-02" db="EMBL/GenBank/DDBJ databases">
        <authorList>
            <person name="Nowell W R."/>
        </authorList>
    </citation>
    <scope>NUCLEOTIDE SEQUENCE</scope>
</reference>
<dbReference type="PANTHER" id="PTHR32176">
    <property type="entry name" value="XYLOSE ISOMERASE"/>
    <property type="match status" value="1"/>
</dbReference>
<dbReference type="Pfam" id="PF01734">
    <property type="entry name" value="Patatin"/>
    <property type="match status" value="1"/>
</dbReference>
<keyword evidence="2 3" id="KW-0443">Lipid metabolism</keyword>
<organism evidence="5 7">
    <name type="scientific">Didymodactylos carnosus</name>
    <dbReference type="NCBI Taxonomy" id="1234261"/>
    <lineage>
        <taxon>Eukaryota</taxon>
        <taxon>Metazoa</taxon>
        <taxon>Spiralia</taxon>
        <taxon>Gnathifera</taxon>
        <taxon>Rotifera</taxon>
        <taxon>Eurotatoria</taxon>
        <taxon>Bdelloidea</taxon>
        <taxon>Philodinida</taxon>
        <taxon>Philodinidae</taxon>
        <taxon>Didymodactylos</taxon>
    </lineage>
</organism>
<sequence length="823" mass="93910">MEVNNLLKDGFSQNQAANYLLFIGEVLLREYFTSEKSFHVQLAEHFFHKIFESNCFKIQADELSGARSKPSSDLLKECCKKARINYALIKMITSGVSGMQASYDTIVALKKSHQFLIFEDIHVQALDDLLFAFGFFDDLLSYPSFLRNLSQNLSLFNREIGEPFVSLNHILRESTIRLDQTLISDQVREAYMSGSPMFQQVFDMAVTTNSKNILFTIDREERICSEPYALQFAADTMKDILTDDGESMKNVPSSTYLSIPANWRNFNNVKNNRRSGLVLLHSETAKNFMKNRKMFAARLHYITTKVGDKSSISILCEPLINYLHRQLELFKDNDVEQRVALLREIANIHRTQALALNKSHLLNALPEWHNASDYYAEVLKLSSNDQIAILGSARCLLNFGRYIAAVKVLKKALDCAEKFYLLGLAKRNMRSHRDAKENVQKALDSQFKALNIVRNNQAAILRFVRYLLELGRYRAAKNVLKETENCAEKVELLELVKRNTRSHQDAKENVRKAADGDFEEASARREDVQKALDGGLEEALAELCVIDKIPSRRKKQEREYTTSRADRHENSSNTYNILSIDGGGMRGLIPALWLAEIERKTKRPCADLFHMMAGTSTGAIIAAGLSVPQSDHLREPYKASDIVKLYKGERASVFTRSCCWNLNAPRYDDRGRQQLFNSYFHDFRLSQTLTDVVIPAVREGQNCTVSFTKRQGLLDPSKDYKLKDVLMCTTAAPFYFEPYAMNDAKYLDGGIQANNPAKIAYQEAKNYSKENIFMLSLGTGDYVPYPLKKDVIRGNVFWFINLKEVIKRFLDGPQEDSERLVQA</sequence>
<dbReference type="EMBL" id="CAJOBC010051932">
    <property type="protein sequence ID" value="CAF4180694.1"/>
    <property type="molecule type" value="Genomic_DNA"/>
</dbReference>
<dbReference type="Gene3D" id="3.40.1090.10">
    <property type="entry name" value="Cytosolic phospholipase A2 catalytic domain"/>
    <property type="match status" value="1"/>
</dbReference>
<dbReference type="Proteomes" id="UP000663829">
    <property type="component" value="Unassembled WGS sequence"/>
</dbReference>
<dbReference type="InterPro" id="IPR011990">
    <property type="entry name" value="TPR-like_helical_dom_sf"/>
</dbReference>
<dbReference type="AlphaFoldDB" id="A0A815FVR2"/>
<feature type="short sequence motif" description="DGA/G" evidence="3">
    <location>
        <begin position="748"/>
        <end position="750"/>
    </location>
</feature>
<dbReference type="Gene3D" id="1.25.40.10">
    <property type="entry name" value="Tetratricopeptide repeat domain"/>
    <property type="match status" value="1"/>
</dbReference>
<evidence type="ECO:0000313" key="5">
    <source>
        <dbReference type="EMBL" id="CAF1328847.1"/>
    </source>
</evidence>
<dbReference type="SUPFAM" id="SSF52151">
    <property type="entry name" value="FabD/lysophospholipase-like"/>
    <property type="match status" value="1"/>
</dbReference>
<feature type="short sequence motif" description="GXGXXG" evidence="3">
    <location>
        <begin position="582"/>
        <end position="587"/>
    </location>
</feature>
<proteinExistence type="inferred from homology"/>
<feature type="active site" description="Proton acceptor" evidence="3">
    <location>
        <position position="748"/>
    </location>
</feature>
<dbReference type="GO" id="GO:0016042">
    <property type="term" value="P:lipid catabolic process"/>
    <property type="evidence" value="ECO:0007669"/>
    <property type="project" value="UniProtKB-UniRule"/>
</dbReference>
<keyword evidence="3" id="KW-0442">Lipid degradation</keyword>
<keyword evidence="7" id="KW-1185">Reference proteome</keyword>
<evidence type="ECO:0000313" key="7">
    <source>
        <dbReference type="Proteomes" id="UP000663829"/>
    </source>
</evidence>
<comment type="caution">
    <text evidence="5">The sequence shown here is derived from an EMBL/GenBank/DDBJ whole genome shotgun (WGS) entry which is preliminary data.</text>
</comment>